<gene>
    <name evidence="1" type="ORF">ACFSC7_06580</name>
</gene>
<organism evidence="1 2">
    <name type="scientific">Roseibium aestuarii</name>
    <dbReference type="NCBI Taxonomy" id="2600299"/>
    <lineage>
        <taxon>Bacteria</taxon>
        <taxon>Pseudomonadati</taxon>
        <taxon>Pseudomonadota</taxon>
        <taxon>Alphaproteobacteria</taxon>
        <taxon>Hyphomicrobiales</taxon>
        <taxon>Stappiaceae</taxon>
        <taxon>Roseibium</taxon>
    </lineage>
</organism>
<accession>A0ABW4JSS3</accession>
<dbReference type="Proteomes" id="UP001597327">
    <property type="component" value="Unassembled WGS sequence"/>
</dbReference>
<sequence>MQDFRSHYLKPQVLQTAEGSERRVGVELEFAGVSARASAELVRSLFGGTIVEKDPHRFVVKDTRFGEFVCELDSQYVHDAEGDETAIDATDLKVRFRRSLQEIVGDVSALLVPAEVVCPPIACSDLPELAALVTALEEAGACGTRDNMLYAFGAQLNPEISTSSPAYIASVMKAYLLLSPWLRKIIDVDPTRKLTFFADPFPAAYQRKILSPDYWPEMDRLIDDYLADNPTRNRELDMLPLFSHLDDARVQKAIRDPLIKSRPTFHYRLPDARLGDADWSLALEWNRWLAVERLAGDGEKLKAMSAEFVRFDGAGKPKAWAWRASEWLALA</sequence>
<evidence type="ECO:0000313" key="2">
    <source>
        <dbReference type="Proteomes" id="UP001597327"/>
    </source>
</evidence>
<name>A0ABW4JSS3_9HYPH</name>
<proteinExistence type="predicted"/>
<dbReference type="InterPro" id="IPR022025">
    <property type="entry name" value="Amidoligase_2"/>
</dbReference>
<comment type="caution">
    <text evidence="1">The sequence shown here is derived from an EMBL/GenBank/DDBJ whole genome shotgun (WGS) entry which is preliminary data.</text>
</comment>
<keyword evidence="2" id="KW-1185">Reference proteome</keyword>
<dbReference type="Pfam" id="PF12224">
    <property type="entry name" value="Amidoligase_2"/>
    <property type="match status" value="1"/>
</dbReference>
<reference evidence="2" key="1">
    <citation type="journal article" date="2019" name="Int. J. Syst. Evol. Microbiol.">
        <title>The Global Catalogue of Microorganisms (GCM) 10K type strain sequencing project: providing services to taxonomists for standard genome sequencing and annotation.</title>
        <authorList>
            <consortium name="The Broad Institute Genomics Platform"/>
            <consortium name="The Broad Institute Genome Sequencing Center for Infectious Disease"/>
            <person name="Wu L."/>
            <person name="Ma J."/>
        </authorList>
    </citation>
    <scope>NUCLEOTIDE SEQUENCE [LARGE SCALE GENOMIC DNA]</scope>
    <source>
        <strain evidence="2">JCM 3369</strain>
    </source>
</reference>
<evidence type="ECO:0000313" key="1">
    <source>
        <dbReference type="EMBL" id="MFD1695175.1"/>
    </source>
</evidence>
<dbReference type="RefSeq" id="WP_188318763.1">
    <property type="nucleotide sequence ID" value="NZ_JBHUFA010000001.1"/>
</dbReference>
<dbReference type="EMBL" id="JBHUFA010000001">
    <property type="protein sequence ID" value="MFD1695175.1"/>
    <property type="molecule type" value="Genomic_DNA"/>
</dbReference>
<protein>
    <submittedName>
        <fullName evidence="1">Amidoligase family protein</fullName>
    </submittedName>
</protein>